<feature type="region of interest" description="Disordered" evidence="1">
    <location>
        <begin position="157"/>
        <end position="259"/>
    </location>
</feature>
<proteinExistence type="predicted"/>
<dbReference type="GeneID" id="19299894"/>
<organism evidence="2 3">
    <name type="scientific">Gloeophyllum trabeum (strain ATCC 11539 / FP-39264 / Madison 617)</name>
    <name type="common">Brown rot fungus</name>
    <dbReference type="NCBI Taxonomy" id="670483"/>
    <lineage>
        <taxon>Eukaryota</taxon>
        <taxon>Fungi</taxon>
        <taxon>Dikarya</taxon>
        <taxon>Basidiomycota</taxon>
        <taxon>Agaricomycotina</taxon>
        <taxon>Agaricomycetes</taxon>
        <taxon>Gloeophyllales</taxon>
        <taxon>Gloeophyllaceae</taxon>
        <taxon>Gloeophyllum</taxon>
    </lineage>
</organism>
<dbReference type="OrthoDB" id="3265817at2759"/>
<feature type="region of interest" description="Disordered" evidence="1">
    <location>
        <begin position="1"/>
        <end position="84"/>
    </location>
</feature>
<feature type="compositionally biased region" description="Polar residues" evidence="1">
    <location>
        <begin position="1"/>
        <end position="13"/>
    </location>
</feature>
<evidence type="ECO:0000313" key="2">
    <source>
        <dbReference type="EMBL" id="EPQ57957.1"/>
    </source>
</evidence>
<dbReference type="RefSeq" id="XP_007863269.1">
    <property type="nucleotide sequence ID" value="XM_007865078.1"/>
</dbReference>
<dbReference type="AlphaFoldDB" id="S7QEV1"/>
<accession>S7QEV1</accession>
<evidence type="ECO:0000256" key="1">
    <source>
        <dbReference type="SAM" id="MobiDB-lite"/>
    </source>
</evidence>
<evidence type="ECO:0000313" key="3">
    <source>
        <dbReference type="Proteomes" id="UP000030669"/>
    </source>
</evidence>
<keyword evidence="3" id="KW-1185">Reference proteome</keyword>
<dbReference type="HOGENOM" id="CLU_1073838_0_0_1"/>
<feature type="compositionally biased region" description="Low complexity" evidence="1">
    <location>
        <begin position="36"/>
        <end position="45"/>
    </location>
</feature>
<dbReference type="Proteomes" id="UP000030669">
    <property type="component" value="Unassembled WGS sequence"/>
</dbReference>
<feature type="compositionally biased region" description="Basic and acidic residues" evidence="1">
    <location>
        <begin position="182"/>
        <end position="202"/>
    </location>
</feature>
<dbReference type="EMBL" id="KB469298">
    <property type="protein sequence ID" value="EPQ57957.1"/>
    <property type="molecule type" value="Genomic_DNA"/>
</dbReference>
<feature type="compositionally biased region" description="Polar residues" evidence="1">
    <location>
        <begin position="231"/>
        <end position="241"/>
    </location>
</feature>
<protein>
    <submittedName>
        <fullName evidence="2">Uncharacterized protein</fullName>
    </submittedName>
</protein>
<feature type="compositionally biased region" description="Polar residues" evidence="1">
    <location>
        <begin position="21"/>
        <end position="30"/>
    </location>
</feature>
<dbReference type="KEGG" id="gtr:GLOTRDRAFT_114515"/>
<dbReference type="OMA" id="MWTETEL"/>
<gene>
    <name evidence="2" type="ORF">GLOTRDRAFT_114515</name>
</gene>
<sequence>MSDEQPQADQSHSLLVKSHSFPASPSLESTPESSREPSLSIPSSELHTARSLPSLAPRNSSGVNVKFAPLPVTEKSRSRHPSFHYGVGARSRLLRNKRLMQELEAAAERGDTIYVTEGEPLPTIVREEDPVVVLGRKMVGASKSWWRRVARKQELVHQEADAQPIGDSSPPSDGKTVVIVRRKSEEKSAAADEKEEEGRVWEEEIDPDFCRRMSLVDVGEPERADGGSTDDIPNSKKTQVQALGKKTPKRKELRRAATS</sequence>
<name>S7QEV1_GLOTA</name>
<reference evidence="2 3" key="1">
    <citation type="journal article" date="2012" name="Science">
        <title>The Paleozoic origin of enzymatic lignin decomposition reconstructed from 31 fungal genomes.</title>
        <authorList>
            <person name="Floudas D."/>
            <person name="Binder M."/>
            <person name="Riley R."/>
            <person name="Barry K."/>
            <person name="Blanchette R.A."/>
            <person name="Henrissat B."/>
            <person name="Martinez A.T."/>
            <person name="Otillar R."/>
            <person name="Spatafora J.W."/>
            <person name="Yadav J.S."/>
            <person name="Aerts A."/>
            <person name="Benoit I."/>
            <person name="Boyd A."/>
            <person name="Carlson A."/>
            <person name="Copeland A."/>
            <person name="Coutinho P.M."/>
            <person name="de Vries R.P."/>
            <person name="Ferreira P."/>
            <person name="Findley K."/>
            <person name="Foster B."/>
            <person name="Gaskell J."/>
            <person name="Glotzer D."/>
            <person name="Gorecki P."/>
            <person name="Heitman J."/>
            <person name="Hesse C."/>
            <person name="Hori C."/>
            <person name="Igarashi K."/>
            <person name="Jurgens J.A."/>
            <person name="Kallen N."/>
            <person name="Kersten P."/>
            <person name="Kohler A."/>
            <person name="Kuees U."/>
            <person name="Kumar T.K.A."/>
            <person name="Kuo A."/>
            <person name="LaButti K."/>
            <person name="Larrondo L.F."/>
            <person name="Lindquist E."/>
            <person name="Ling A."/>
            <person name="Lombard V."/>
            <person name="Lucas S."/>
            <person name="Lundell T."/>
            <person name="Martin R."/>
            <person name="McLaughlin D.J."/>
            <person name="Morgenstern I."/>
            <person name="Morin E."/>
            <person name="Murat C."/>
            <person name="Nagy L.G."/>
            <person name="Nolan M."/>
            <person name="Ohm R.A."/>
            <person name="Patyshakuliyeva A."/>
            <person name="Rokas A."/>
            <person name="Ruiz-Duenas F.J."/>
            <person name="Sabat G."/>
            <person name="Salamov A."/>
            <person name="Samejima M."/>
            <person name="Schmutz J."/>
            <person name="Slot J.C."/>
            <person name="St John F."/>
            <person name="Stenlid J."/>
            <person name="Sun H."/>
            <person name="Sun S."/>
            <person name="Syed K."/>
            <person name="Tsang A."/>
            <person name="Wiebenga A."/>
            <person name="Young D."/>
            <person name="Pisabarro A."/>
            <person name="Eastwood D.C."/>
            <person name="Martin F."/>
            <person name="Cullen D."/>
            <person name="Grigoriev I.V."/>
            <person name="Hibbett D.S."/>
        </authorList>
    </citation>
    <scope>NUCLEOTIDE SEQUENCE [LARGE SCALE GENOMIC DNA]</scope>
    <source>
        <strain evidence="2 3">ATCC 11539</strain>
    </source>
</reference>